<proteinExistence type="inferred from homology"/>
<comment type="similarity">
    <text evidence="1">Belongs to the prokaryotic/mitochondrial release factor family.</text>
</comment>
<evidence type="ECO:0000259" key="3">
    <source>
        <dbReference type="Pfam" id="PF00472"/>
    </source>
</evidence>
<name>J7GS96_CARRU</name>
<evidence type="ECO:0000313" key="6">
    <source>
        <dbReference type="Proteomes" id="UP000003932"/>
    </source>
</evidence>
<dbReference type="SUPFAM" id="SSF75620">
    <property type="entry name" value="Release factor"/>
    <property type="match status" value="1"/>
</dbReference>
<feature type="domain" description="Peptide chain release factor" evidence="4">
    <location>
        <begin position="46"/>
        <end position="137"/>
    </location>
</feature>
<feature type="domain" description="Prokaryotic-type class I peptide chain release factors" evidence="3">
    <location>
        <begin position="149"/>
        <end position="246"/>
    </location>
</feature>
<dbReference type="Gene3D" id="3.30.160.20">
    <property type="match status" value="1"/>
</dbReference>
<dbReference type="GO" id="GO:0005737">
    <property type="term" value="C:cytoplasm"/>
    <property type="evidence" value="ECO:0007669"/>
    <property type="project" value="UniProtKB-ARBA"/>
</dbReference>
<evidence type="ECO:0000256" key="2">
    <source>
        <dbReference type="ARBA" id="ARBA00022481"/>
    </source>
</evidence>
<sequence length="267" mass="32020">MINFFEELNNIFYIKEFIFKKKNIFNYNDFDNSIYKDKIIKKFFYKNSNLNCYLEISSLAGGDDSEDLNIYFFNFYLKWLNKKLFSIEDIKNINNKNTIFIKNNYSFSLFKEENGIHRIIRKNPLNSSNKIQTSFLNINILPKFSNDFILNNNDIILETFKSKGAGGQHVNTTNSAVRITHIPTNINVICQSERSQNKNKFLALEILKYKIFIKNNFYINKYTNSFKNNKKYVKTYNFINNEIIDHNKKKKFNLNFYFKNYLNFIEL</sequence>
<dbReference type="GO" id="GO:0003747">
    <property type="term" value="F:translation release factor activity"/>
    <property type="evidence" value="ECO:0007669"/>
    <property type="project" value="InterPro"/>
</dbReference>
<accession>J7GS96</accession>
<dbReference type="InterPro" id="IPR005139">
    <property type="entry name" value="PCRF"/>
</dbReference>
<dbReference type="AlphaFoldDB" id="J7GS96"/>
<dbReference type="PANTHER" id="PTHR43116">
    <property type="entry name" value="PEPTIDE CHAIN RELEASE FACTOR 2"/>
    <property type="match status" value="1"/>
</dbReference>
<keyword evidence="2" id="KW-0488">Methylation</keyword>
<organism evidence="5 6">
    <name type="scientific">Candidatus Carsonella ruddii CE isolate Thao2000</name>
    <dbReference type="NCBI Taxonomy" id="1202536"/>
    <lineage>
        <taxon>Bacteria</taxon>
        <taxon>Pseudomonadati</taxon>
        <taxon>Pseudomonadota</taxon>
        <taxon>Gammaproteobacteria</taxon>
        <taxon>Oceanospirillales</taxon>
        <taxon>Halomonadaceae</taxon>
        <taxon>Zymobacter group</taxon>
        <taxon>Candidatus Carsonella</taxon>
    </lineage>
</organism>
<evidence type="ECO:0000313" key="5">
    <source>
        <dbReference type="EMBL" id="AFP83602.1"/>
    </source>
</evidence>
<reference evidence="5 6" key="1">
    <citation type="journal article" date="2012" name="Mol. Biol. Evol.">
        <title>Genome reduction and co-evolution between the primary and secondary bacterial symbionts of psyllids.</title>
        <authorList>
            <person name="Sloan D.B."/>
            <person name="Moran N.A."/>
        </authorList>
    </citation>
    <scope>NUCLEOTIDE SEQUENCE [LARGE SCALE GENOMIC DNA]</scope>
    <source>
        <strain evidence="5 6">CE</strain>
    </source>
</reference>
<dbReference type="STRING" id="1202536.A33U_0154"/>
<dbReference type="EMBL" id="CP003541">
    <property type="protein sequence ID" value="AFP83602.1"/>
    <property type="molecule type" value="Genomic_DNA"/>
</dbReference>
<dbReference type="Proteomes" id="UP000003932">
    <property type="component" value="Chromosome"/>
</dbReference>
<dbReference type="OrthoDB" id="9806673at2"/>
<evidence type="ECO:0000256" key="1">
    <source>
        <dbReference type="ARBA" id="ARBA00010835"/>
    </source>
</evidence>
<dbReference type="KEGG" id="cru:A33U_0154"/>
<dbReference type="PATRIC" id="fig|1202536.3.peg.127"/>
<dbReference type="PANTHER" id="PTHR43116:SF3">
    <property type="entry name" value="CLASS I PEPTIDE CHAIN RELEASE FACTOR"/>
    <property type="match status" value="1"/>
</dbReference>
<protein>
    <submittedName>
        <fullName evidence="5">Peptide chain release factor B</fullName>
    </submittedName>
</protein>
<dbReference type="InterPro" id="IPR045853">
    <property type="entry name" value="Pep_chain_release_fac_I_sf"/>
</dbReference>
<dbReference type="Pfam" id="PF00472">
    <property type="entry name" value="RF-1"/>
    <property type="match status" value="1"/>
</dbReference>
<dbReference type="Pfam" id="PF03462">
    <property type="entry name" value="PCRF"/>
    <property type="match status" value="1"/>
</dbReference>
<dbReference type="Gene3D" id="3.30.70.1660">
    <property type="match status" value="1"/>
</dbReference>
<dbReference type="RefSeq" id="WP_014886903.1">
    <property type="nucleotide sequence ID" value="NC_018414.1"/>
</dbReference>
<gene>
    <name evidence="5" type="primary">prfB</name>
    <name evidence="5" type="ORF">A33U_0154</name>
</gene>
<dbReference type="InterPro" id="IPR000352">
    <property type="entry name" value="Pep_chain_release_fac_I"/>
</dbReference>
<evidence type="ECO:0000259" key="4">
    <source>
        <dbReference type="Pfam" id="PF03462"/>
    </source>
</evidence>
<dbReference type="HOGENOM" id="CLU_036856_6_1_6"/>